<gene>
    <name evidence="2" type="ORF">CHS0354_013276</name>
</gene>
<feature type="compositionally biased region" description="Basic and acidic residues" evidence="1">
    <location>
        <begin position="140"/>
        <end position="155"/>
    </location>
</feature>
<proteinExistence type="predicted"/>
<comment type="caution">
    <text evidence="2">The sequence shown here is derived from an EMBL/GenBank/DDBJ whole genome shotgun (WGS) entry which is preliminary data.</text>
</comment>
<sequence>MSTDKRNGTQDVTAQEEQSYKCLAKISVTYNHPKTNPFYYATNKMELGKFRDKTSGIPITEFIGLRFKMYCFTLDDDILMKKTTVSKSHLSVTSPPSITKQSIHMNIKHSQYSPIKRMINNTPPISHKPSRTNITASPHNKPDYHRDTGTYRDIQKSNPSSLT</sequence>
<accession>A0AAE0VYH3</accession>
<keyword evidence="3" id="KW-1185">Reference proteome</keyword>
<evidence type="ECO:0000256" key="1">
    <source>
        <dbReference type="SAM" id="MobiDB-lite"/>
    </source>
</evidence>
<feature type="region of interest" description="Disordered" evidence="1">
    <location>
        <begin position="120"/>
        <end position="163"/>
    </location>
</feature>
<dbReference type="EMBL" id="JAEAOA010000805">
    <property type="protein sequence ID" value="KAK3594644.1"/>
    <property type="molecule type" value="Genomic_DNA"/>
</dbReference>
<reference evidence="2" key="2">
    <citation type="journal article" date="2021" name="Genome Biol. Evol.">
        <title>Developing a high-quality reference genome for a parasitic bivalve with doubly uniparental inheritance (Bivalvia: Unionida).</title>
        <authorList>
            <person name="Smith C.H."/>
        </authorList>
    </citation>
    <scope>NUCLEOTIDE SEQUENCE</scope>
    <source>
        <strain evidence="2">CHS0354</strain>
        <tissue evidence="2">Mantle</tissue>
    </source>
</reference>
<dbReference type="Proteomes" id="UP001195483">
    <property type="component" value="Unassembled WGS sequence"/>
</dbReference>
<dbReference type="AlphaFoldDB" id="A0AAE0VYH3"/>
<evidence type="ECO:0000313" key="3">
    <source>
        <dbReference type="Proteomes" id="UP001195483"/>
    </source>
</evidence>
<evidence type="ECO:0000313" key="2">
    <source>
        <dbReference type="EMBL" id="KAK3594644.1"/>
    </source>
</evidence>
<reference evidence="2" key="1">
    <citation type="journal article" date="2021" name="Genome Biol. Evol.">
        <title>A High-Quality Reference Genome for a Parasitic Bivalve with Doubly Uniparental Inheritance (Bivalvia: Unionida).</title>
        <authorList>
            <person name="Smith C.H."/>
        </authorList>
    </citation>
    <scope>NUCLEOTIDE SEQUENCE</scope>
    <source>
        <strain evidence="2">CHS0354</strain>
    </source>
</reference>
<reference evidence="2" key="3">
    <citation type="submission" date="2023-05" db="EMBL/GenBank/DDBJ databases">
        <authorList>
            <person name="Smith C.H."/>
        </authorList>
    </citation>
    <scope>NUCLEOTIDE SEQUENCE</scope>
    <source>
        <strain evidence="2">CHS0354</strain>
        <tissue evidence="2">Mantle</tissue>
    </source>
</reference>
<protein>
    <submittedName>
        <fullName evidence="2">Uncharacterized protein</fullName>
    </submittedName>
</protein>
<name>A0AAE0VYH3_9BIVA</name>
<organism evidence="2 3">
    <name type="scientific">Potamilus streckersoni</name>
    <dbReference type="NCBI Taxonomy" id="2493646"/>
    <lineage>
        <taxon>Eukaryota</taxon>
        <taxon>Metazoa</taxon>
        <taxon>Spiralia</taxon>
        <taxon>Lophotrochozoa</taxon>
        <taxon>Mollusca</taxon>
        <taxon>Bivalvia</taxon>
        <taxon>Autobranchia</taxon>
        <taxon>Heteroconchia</taxon>
        <taxon>Palaeoheterodonta</taxon>
        <taxon>Unionida</taxon>
        <taxon>Unionoidea</taxon>
        <taxon>Unionidae</taxon>
        <taxon>Ambleminae</taxon>
        <taxon>Lampsilini</taxon>
        <taxon>Potamilus</taxon>
    </lineage>
</organism>